<evidence type="ECO:0000313" key="3">
    <source>
        <dbReference type="EMBL" id="CAH0106046.1"/>
    </source>
</evidence>
<evidence type="ECO:0000313" key="4">
    <source>
        <dbReference type="Proteomes" id="UP000789390"/>
    </source>
</evidence>
<dbReference type="InterPro" id="IPR019169">
    <property type="entry name" value="Transmembrane_26"/>
</dbReference>
<reference evidence="3" key="1">
    <citation type="submission" date="2021-11" db="EMBL/GenBank/DDBJ databases">
        <authorList>
            <person name="Schell T."/>
        </authorList>
    </citation>
    <scope>NUCLEOTIDE SEQUENCE</scope>
    <source>
        <strain evidence="3">M5</strain>
    </source>
</reference>
<dbReference type="Pfam" id="PF09772">
    <property type="entry name" value="Tmem26"/>
    <property type="match status" value="1"/>
</dbReference>
<feature type="compositionally biased region" description="Polar residues" evidence="1">
    <location>
        <begin position="583"/>
        <end position="601"/>
    </location>
</feature>
<keyword evidence="4" id="KW-1185">Reference proteome</keyword>
<keyword evidence="2" id="KW-0472">Membrane</keyword>
<dbReference type="OrthoDB" id="10042902at2759"/>
<name>A0A8J2WIW7_9CRUS</name>
<feature type="compositionally biased region" description="Low complexity" evidence="1">
    <location>
        <begin position="564"/>
        <end position="573"/>
    </location>
</feature>
<accession>A0A8J2WIW7</accession>
<feature type="compositionally biased region" description="Low complexity" evidence="1">
    <location>
        <begin position="655"/>
        <end position="679"/>
    </location>
</feature>
<feature type="compositionally biased region" description="Basic and acidic residues" evidence="1">
    <location>
        <begin position="614"/>
        <end position="634"/>
    </location>
</feature>
<dbReference type="PANTHER" id="PTHR22168:SF8">
    <property type="entry name" value="TRANSMEMBRANE PROTEIN 26"/>
    <property type="match status" value="1"/>
</dbReference>
<sequence length="716" mass="79427">MGKVVDVLKAILTRLIFAGHGFIAIWRVTTIKEDPAYWYLSISLLVLAFEGIFTLTIKANQEWRWFCPSVFLYLSSVVPSIWLLEFDKLDKRLEEREGLNISVSVLNGTTEELSNSTDIAGVKIPLALSAERWATVIQQLLMLILIIGRWLLPKGDLTRDQLSQLLLVYIGTAADIIEFFFDSFKDDKVASNRVLCIIILAIWSWSLLQFTMVLTASPTKSKKTKVRVKEKKHNCCHTAKNVCCSVDVWSILINIILQDAPFFIFRLLLILHYKIISETNIFFTCKNTLVITLQFYRLIVVHAEKRKGFKSSKQGEMLIGKNQQLSSNAAKKRGTSPGGGAGGVDSTRNLRGTKIVKVNSGSVSSSRGTKLPPKRAVAKLVRTASEDDGAAVYPSPAHSAAFLLHTENDTSWKQYSRGRRRSLSTGDLSVTAEMSVEIDSSPDRSTCFSADLGGGCDEVGDLESDFEAERLSNLEEEDNDNEEVNDDVESQSSAELEYSREKETTAFNVERKRRINSRYGTVDEVRSMPSPKPRAGTSQVRPVPMPRKTAVPVQPMNRSPTNRSVSSRCSTSQSKDKKRTTRQDTGYSTGSSASARESQGNGKRIPGRAMTPNRDGRERESRRGAAAARPRDLGRPIPGSSKGSNLQELELCELSSPTRVSRSSSKSNRPSRKSNSGSSSRREPSVEYDEGGQDNCSIGGEDRDDEFHLEAVARQT</sequence>
<dbReference type="EMBL" id="CAKKLH010000212">
    <property type="protein sequence ID" value="CAH0106046.1"/>
    <property type="molecule type" value="Genomic_DNA"/>
</dbReference>
<feature type="transmembrane region" description="Helical" evidence="2">
    <location>
        <begin position="63"/>
        <end position="84"/>
    </location>
</feature>
<feature type="transmembrane region" description="Helical" evidence="2">
    <location>
        <begin position="193"/>
        <end position="214"/>
    </location>
</feature>
<dbReference type="AlphaFoldDB" id="A0A8J2WIW7"/>
<evidence type="ECO:0000256" key="1">
    <source>
        <dbReference type="SAM" id="MobiDB-lite"/>
    </source>
</evidence>
<dbReference type="Proteomes" id="UP000789390">
    <property type="component" value="Unassembled WGS sequence"/>
</dbReference>
<feature type="transmembrane region" description="Helical" evidence="2">
    <location>
        <begin position="164"/>
        <end position="181"/>
    </location>
</feature>
<feature type="transmembrane region" description="Helical" evidence="2">
    <location>
        <begin position="12"/>
        <end position="29"/>
    </location>
</feature>
<feature type="region of interest" description="Disordered" evidence="1">
    <location>
        <begin position="473"/>
        <end position="716"/>
    </location>
</feature>
<feature type="region of interest" description="Disordered" evidence="1">
    <location>
        <begin position="325"/>
        <end position="347"/>
    </location>
</feature>
<comment type="caution">
    <text evidence="3">The sequence shown here is derived from an EMBL/GenBank/DDBJ whole genome shotgun (WGS) entry which is preliminary data.</text>
</comment>
<keyword evidence="2" id="KW-1133">Transmembrane helix</keyword>
<feature type="compositionally biased region" description="Acidic residues" evidence="1">
    <location>
        <begin position="474"/>
        <end position="489"/>
    </location>
</feature>
<evidence type="ECO:0000256" key="2">
    <source>
        <dbReference type="SAM" id="Phobius"/>
    </source>
</evidence>
<feature type="transmembrane region" description="Helical" evidence="2">
    <location>
        <begin position="133"/>
        <end position="152"/>
    </location>
</feature>
<gene>
    <name evidence="3" type="ORF">DGAL_LOCUS9194</name>
</gene>
<feature type="compositionally biased region" description="Basic and acidic residues" evidence="1">
    <location>
        <begin position="705"/>
        <end position="716"/>
    </location>
</feature>
<proteinExistence type="predicted"/>
<evidence type="ECO:0008006" key="5">
    <source>
        <dbReference type="Google" id="ProtNLM"/>
    </source>
</evidence>
<dbReference type="PANTHER" id="PTHR22168">
    <property type="entry name" value="TMEM26 PROTEIN"/>
    <property type="match status" value="1"/>
</dbReference>
<feature type="transmembrane region" description="Helical" evidence="2">
    <location>
        <begin position="36"/>
        <end position="57"/>
    </location>
</feature>
<protein>
    <recommendedName>
        <fullName evidence="5">Transmembrane protein 26</fullName>
    </recommendedName>
</protein>
<organism evidence="3 4">
    <name type="scientific">Daphnia galeata</name>
    <dbReference type="NCBI Taxonomy" id="27404"/>
    <lineage>
        <taxon>Eukaryota</taxon>
        <taxon>Metazoa</taxon>
        <taxon>Ecdysozoa</taxon>
        <taxon>Arthropoda</taxon>
        <taxon>Crustacea</taxon>
        <taxon>Branchiopoda</taxon>
        <taxon>Diplostraca</taxon>
        <taxon>Cladocera</taxon>
        <taxon>Anomopoda</taxon>
        <taxon>Daphniidae</taxon>
        <taxon>Daphnia</taxon>
    </lineage>
</organism>
<keyword evidence="2" id="KW-0812">Transmembrane</keyword>